<comment type="caution">
    <text evidence="5">The sequence shown here is derived from an EMBL/GenBank/DDBJ whole genome shotgun (WGS) entry which is preliminary data.</text>
</comment>
<evidence type="ECO:0000256" key="3">
    <source>
        <dbReference type="ARBA" id="ARBA00038502"/>
    </source>
</evidence>
<evidence type="ECO:0000313" key="6">
    <source>
        <dbReference type="Proteomes" id="UP001335737"/>
    </source>
</evidence>
<name>A0ABU6KKH1_9BACI</name>
<dbReference type="PANTHER" id="PTHR43792">
    <property type="entry name" value="GNAT FAMILY, PUTATIVE (AFU_ORTHOLOGUE AFUA_3G00765)-RELATED-RELATED"/>
    <property type="match status" value="1"/>
</dbReference>
<dbReference type="InterPro" id="IPR016181">
    <property type="entry name" value="Acyl_CoA_acyltransferase"/>
</dbReference>
<dbReference type="SUPFAM" id="SSF55729">
    <property type="entry name" value="Acyl-CoA N-acyltransferases (Nat)"/>
    <property type="match status" value="1"/>
</dbReference>
<accession>A0ABU6KKH1</accession>
<dbReference type="EMBL" id="JARZFX010000019">
    <property type="protein sequence ID" value="MEC5425802.1"/>
    <property type="molecule type" value="Genomic_DNA"/>
</dbReference>
<dbReference type="InterPro" id="IPR051531">
    <property type="entry name" value="N-acetyltransferase"/>
</dbReference>
<evidence type="ECO:0000259" key="4">
    <source>
        <dbReference type="PROSITE" id="PS51186"/>
    </source>
</evidence>
<evidence type="ECO:0000313" key="5">
    <source>
        <dbReference type="EMBL" id="MEC5425802.1"/>
    </source>
</evidence>
<organism evidence="5 6">
    <name type="scientific">Virgibacillus tibetensis</name>
    <dbReference type="NCBI Taxonomy" id="3042313"/>
    <lineage>
        <taxon>Bacteria</taxon>
        <taxon>Bacillati</taxon>
        <taxon>Bacillota</taxon>
        <taxon>Bacilli</taxon>
        <taxon>Bacillales</taxon>
        <taxon>Bacillaceae</taxon>
        <taxon>Virgibacillus</taxon>
    </lineage>
</organism>
<dbReference type="GO" id="GO:0016740">
    <property type="term" value="F:transferase activity"/>
    <property type="evidence" value="ECO:0007669"/>
    <property type="project" value="UniProtKB-KW"/>
</dbReference>
<keyword evidence="6" id="KW-1185">Reference proteome</keyword>
<comment type="similarity">
    <text evidence="3">Belongs to the acetyltransferase family. RimJ subfamily.</text>
</comment>
<dbReference type="InterPro" id="IPR000182">
    <property type="entry name" value="GNAT_dom"/>
</dbReference>
<dbReference type="Proteomes" id="UP001335737">
    <property type="component" value="Unassembled WGS sequence"/>
</dbReference>
<keyword evidence="2" id="KW-0012">Acyltransferase</keyword>
<evidence type="ECO:0000256" key="2">
    <source>
        <dbReference type="ARBA" id="ARBA00023315"/>
    </source>
</evidence>
<dbReference type="PROSITE" id="PS51186">
    <property type="entry name" value="GNAT"/>
    <property type="match status" value="1"/>
</dbReference>
<dbReference type="RefSeq" id="WP_327609333.1">
    <property type="nucleotide sequence ID" value="NZ_JARZFX010000019.1"/>
</dbReference>
<gene>
    <name evidence="5" type="ORF">QGM71_20260</name>
</gene>
<dbReference type="PANTHER" id="PTHR43792:SF8">
    <property type="entry name" value="[RIBOSOMAL PROTEIN US5]-ALANINE N-ACETYLTRANSFERASE"/>
    <property type="match status" value="1"/>
</dbReference>
<dbReference type="Gene3D" id="3.40.630.30">
    <property type="match status" value="1"/>
</dbReference>
<reference evidence="5 6" key="1">
    <citation type="journal article" date="2024" name="Int. J. Syst. Evol. Microbiol.">
        <title>Virgibacillus tibetensis sp. nov., isolated from salt lake on the Tibetan Plateau of China.</title>
        <authorList>
            <person name="Phurbu D."/>
            <person name="Liu Z.-X."/>
            <person name="Wang R."/>
            <person name="Zheng Y.-Y."/>
            <person name="Liu H.-C."/>
            <person name="Zhou Y.-G."/>
            <person name="Yu Y.-J."/>
            <person name="Li A.-H."/>
        </authorList>
    </citation>
    <scope>NUCLEOTIDE SEQUENCE [LARGE SCALE GENOMIC DNA]</scope>
    <source>
        <strain evidence="5 6">C22-A2</strain>
    </source>
</reference>
<dbReference type="Pfam" id="PF13302">
    <property type="entry name" value="Acetyltransf_3"/>
    <property type="match status" value="1"/>
</dbReference>
<dbReference type="EC" id="2.-.-.-" evidence="5"/>
<keyword evidence="1 5" id="KW-0808">Transferase</keyword>
<feature type="domain" description="N-acetyltransferase" evidence="4">
    <location>
        <begin position="1"/>
        <end position="144"/>
    </location>
</feature>
<evidence type="ECO:0000256" key="1">
    <source>
        <dbReference type="ARBA" id="ARBA00022679"/>
    </source>
</evidence>
<protein>
    <submittedName>
        <fullName evidence="5">GNAT family protein</fullName>
        <ecNumber evidence="5">2.-.-.-</ecNumber>
    </submittedName>
</protein>
<sequence length="144" mass="16898">MPSFLKEMVSSRGDDYYEYKEFKQRHQNLLDEQDREESYFYLIKSQGGIIVGRINLIDIDTHGIGQLGFRVDEAYGGMGLAGKSVRLLLNEMKNQIKVKEIHAKTTTNNYASQRVLEMNHFQNLGLRDDKYNTYDFIHYKYIKS</sequence>
<proteinExistence type="inferred from homology"/>